<reference evidence="6 7" key="1">
    <citation type="journal article" date="2017" name="G3 (Bethesda)">
        <title>First Draft Genome Sequence of the Pathogenic Fungus Lomentospora prolificans (Formerly Scedosporium prolificans).</title>
        <authorList>
            <person name="Luo R."/>
            <person name="Zimin A."/>
            <person name="Workman R."/>
            <person name="Fan Y."/>
            <person name="Pertea G."/>
            <person name="Grossman N."/>
            <person name="Wear M.P."/>
            <person name="Jia B."/>
            <person name="Miller H."/>
            <person name="Casadevall A."/>
            <person name="Timp W."/>
            <person name="Zhang S.X."/>
            <person name="Salzberg S.L."/>
        </authorList>
    </citation>
    <scope>NUCLEOTIDE SEQUENCE [LARGE SCALE GENOMIC DNA]</scope>
    <source>
        <strain evidence="6 7">JHH-5317</strain>
    </source>
</reference>
<dbReference type="Proteomes" id="UP000233524">
    <property type="component" value="Unassembled WGS sequence"/>
</dbReference>
<sequence>MGKQVVILGAGPGGIGIAHKLLKRTYPNVSDLKVILVSPSTHVYWPPGTVRGVIPGEFADDILFKPLASAFAKYDAKQFELIEGKATSLDTANNVVQIETRDGGAQTLNYDQLVIATGTRTTTGVPFKLLDSYQETIDKWHDLQSKVDAAKSIVIAGGGPAGVETAGEIAAKYGTSKKITLVNSADTLMNAYLPSVGKASEDALTSLGVKVINKVRATTPFENNGAVTEVTLSNGETIATDLFIPLIGVRPNTEFIPKELHDQSRNDGSLAQDKTLRVSGTQNVWAVGDVGNLESKQLLRIEPQIATLWKNLDASLRGNEPSLTNHKVNTSPAVVATMGRKHGTGQLFGLKLWNWFASMIKGKTLFTDKSPAWINGDTA</sequence>
<dbReference type="PRINTS" id="PR00368">
    <property type="entry name" value="FADPNR"/>
</dbReference>
<dbReference type="FunCoup" id="A0A2N3N3G1">
    <property type="interactions" value="364"/>
</dbReference>
<accession>A0A2N3N3G1</accession>
<dbReference type="EMBL" id="NLAX01000701">
    <property type="protein sequence ID" value="PKS06965.1"/>
    <property type="molecule type" value="Genomic_DNA"/>
</dbReference>
<dbReference type="OrthoDB" id="202203at2759"/>
<dbReference type="Gene3D" id="3.50.50.100">
    <property type="match status" value="1"/>
</dbReference>
<dbReference type="PRINTS" id="PR00469">
    <property type="entry name" value="PNDRDTASEII"/>
</dbReference>
<comment type="similarity">
    <text evidence="1">Belongs to the FAD-dependent oxidoreductase family.</text>
</comment>
<dbReference type="GO" id="GO:0005737">
    <property type="term" value="C:cytoplasm"/>
    <property type="evidence" value="ECO:0007669"/>
    <property type="project" value="TreeGrafter"/>
</dbReference>
<dbReference type="GO" id="GO:0004174">
    <property type="term" value="F:electron-transferring-flavoprotein dehydrogenase activity"/>
    <property type="evidence" value="ECO:0007669"/>
    <property type="project" value="TreeGrafter"/>
</dbReference>
<dbReference type="InParanoid" id="A0A2N3N3G1"/>
<dbReference type="Pfam" id="PF07992">
    <property type="entry name" value="Pyr_redox_2"/>
    <property type="match status" value="1"/>
</dbReference>
<name>A0A2N3N3G1_9PEZI</name>
<dbReference type="InterPro" id="IPR036188">
    <property type="entry name" value="FAD/NAD-bd_sf"/>
</dbReference>
<comment type="caution">
    <text evidence="6">The sequence shown here is derived from an EMBL/GenBank/DDBJ whole genome shotgun (WGS) entry which is preliminary data.</text>
</comment>
<dbReference type="InterPro" id="IPR023753">
    <property type="entry name" value="FAD/NAD-binding_dom"/>
</dbReference>
<dbReference type="PANTHER" id="PTHR43735">
    <property type="entry name" value="APOPTOSIS-INDUCING FACTOR 1"/>
    <property type="match status" value="1"/>
</dbReference>
<gene>
    <name evidence="6" type="ORF">jhhlp_005561</name>
</gene>
<evidence type="ECO:0000259" key="5">
    <source>
        <dbReference type="Pfam" id="PF07992"/>
    </source>
</evidence>
<proteinExistence type="inferred from homology"/>
<dbReference type="PANTHER" id="PTHR43735:SF3">
    <property type="entry name" value="FERROPTOSIS SUPPRESSOR PROTEIN 1"/>
    <property type="match status" value="1"/>
</dbReference>
<evidence type="ECO:0000313" key="6">
    <source>
        <dbReference type="EMBL" id="PKS06965.1"/>
    </source>
</evidence>
<keyword evidence="3" id="KW-0274">FAD</keyword>
<feature type="domain" description="FAD/NAD(P)-binding" evidence="5">
    <location>
        <begin position="3"/>
        <end position="291"/>
    </location>
</feature>
<dbReference type="SUPFAM" id="SSF51905">
    <property type="entry name" value="FAD/NAD(P)-binding domain"/>
    <property type="match status" value="1"/>
</dbReference>
<protein>
    <recommendedName>
        <fullName evidence="5">FAD/NAD(P)-binding domain-containing protein</fullName>
    </recommendedName>
</protein>
<keyword evidence="4" id="KW-0560">Oxidoreductase</keyword>
<evidence type="ECO:0000256" key="1">
    <source>
        <dbReference type="ARBA" id="ARBA00006442"/>
    </source>
</evidence>
<keyword evidence="2" id="KW-0285">Flavoprotein</keyword>
<evidence type="ECO:0000256" key="2">
    <source>
        <dbReference type="ARBA" id="ARBA00022630"/>
    </source>
</evidence>
<evidence type="ECO:0000256" key="3">
    <source>
        <dbReference type="ARBA" id="ARBA00022827"/>
    </source>
</evidence>
<evidence type="ECO:0000313" key="7">
    <source>
        <dbReference type="Proteomes" id="UP000233524"/>
    </source>
</evidence>
<dbReference type="GO" id="GO:0050660">
    <property type="term" value="F:flavin adenine dinucleotide binding"/>
    <property type="evidence" value="ECO:0007669"/>
    <property type="project" value="TreeGrafter"/>
</dbReference>
<keyword evidence="7" id="KW-1185">Reference proteome</keyword>
<dbReference type="AlphaFoldDB" id="A0A2N3N3G1"/>
<dbReference type="STRING" id="41688.A0A2N3N3G1"/>
<evidence type="ECO:0000256" key="4">
    <source>
        <dbReference type="ARBA" id="ARBA00023002"/>
    </source>
</evidence>
<organism evidence="6 7">
    <name type="scientific">Lomentospora prolificans</name>
    <dbReference type="NCBI Taxonomy" id="41688"/>
    <lineage>
        <taxon>Eukaryota</taxon>
        <taxon>Fungi</taxon>
        <taxon>Dikarya</taxon>
        <taxon>Ascomycota</taxon>
        <taxon>Pezizomycotina</taxon>
        <taxon>Sordariomycetes</taxon>
        <taxon>Hypocreomycetidae</taxon>
        <taxon>Microascales</taxon>
        <taxon>Microascaceae</taxon>
        <taxon>Lomentospora</taxon>
    </lineage>
</organism>
<dbReference type="VEuPathDB" id="FungiDB:jhhlp_005561"/>